<dbReference type="Proteomes" id="UP000249789">
    <property type="component" value="Unassembled WGS sequence"/>
</dbReference>
<accession>A0A8G1RQ06</accession>
<reference evidence="2 3" key="1">
    <citation type="submission" date="2018-02" db="EMBL/GenBank/DDBJ databases">
        <title>The genomes of Aspergillus section Nigri reveals drivers in fungal speciation.</title>
        <authorList>
            <consortium name="DOE Joint Genome Institute"/>
            <person name="Vesth T.C."/>
            <person name="Nybo J."/>
            <person name="Theobald S."/>
            <person name="Brandl J."/>
            <person name="Frisvad J.C."/>
            <person name="Nielsen K.F."/>
            <person name="Lyhne E.K."/>
            <person name="Kogle M.E."/>
            <person name="Kuo A."/>
            <person name="Riley R."/>
            <person name="Clum A."/>
            <person name="Nolan M."/>
            <person name="Lipzen A."/>
            <person name="Salamov A."/>
            <person name="Henrissat B."/>
            <person name="Wiebenga A."/>
            <person name="De vries R.P."/>
            <person name="Grigoriev I.V."/>
            <person name="Mortensen U.H."/>
            <person name="Andersen M.R."/>
            <person name="Baker S.E."/>
        </authorList>
    </citation>
    <scope>NUCLEOTIDE SEQUENCE [LARGE SCALE GENOMIC DNA]</scope>
    <source>
        <strain evidence="2 3">CBS 313.89</strain>
    </source>
</reference>
<keyword evidence="1" id="KW-0472">Membrane</keyword>
<evidence type="ECO:0000256" key="1">
    <source>
        <dbReference type="SAM" id="Phobius"/>
    </source>
</evidence>
<name>A0A8G1RQ06_9EURO</name>
<sequence>MRICEVWGSLHGRYVFHLFMLYDMAFMFLYFFFCLVVVYRLPFRKHICTCIVWTREWLRVRGFKSGRGAEAEVVMIIDMV</sequence>
<feature type="transmembrane region" description="Helical" evidence="1">
    <location>
        <begin position="15"/>
        <end position="39"/>
    </location>
</feature>
<evidence type="ECO:0000313" key="3">
    <source>
        <dbReference type="Proteomes" id="UP000249789"/>
    </source>
</evidence>
<keyword evidence="1" id="KW-1133">Transmembrane helix</keyword>
<dbReference type="RefSeq" id="XP_040800779.1">
    <property type="nucleotide sequence ID" value="XM_040939007.1"/>
</dbReference>
<organism evidence="2 3">
    <name type="scientific">Aspergillus fijiensis CBS 313.89</name>
    <dbReference type="NCBI Taxonomy" id="1448319"/>
    <lineage>
        <taxon>Eukaryota</taxon>
        <taxon>Fungi</taxon>
        <taxon>Dikarya</taxon>
        <taxon>Ascomycota</taxon>
        <taxon>Pezizomycotina</taxon>
        <taxon>Eurotiomycetes</taxon>
        <taxon>Eurotiomycetidae</taxon>
        <taxon>Eurotiales</taxon>
        <taxon>Aspergillaceae</taxon>
        <taxon>Aspergillus</taxon>
    </lineage>
</organism>
<dbReference type="AlphaFoldDB" id="A0A8G1RQ06"/>
<gene>
    <name evidence="2" type="ORF">BO72DRAFT_120426</name>
</gene>
<dbReference type="OrthoDB" id="6224010at2759"/>
<dbReference type="EMBL" id="KZ824646">
    <property type="protein sequence ID" value="RAK76769.1"/>
    <property type="molecule type" value="Genomic_DNA"/>
</dbReference>
<dbReference type="GeneID" id="63856340"/>
<evidence type="ECO:0000313" key="2">
    <source>
        <dbReference type="EMBL" id="RAK76769.1"/>
    </source>
</evidence>
<proteinExistence type="predicted"/>
<protein>
    <submittedName>
        <fullName evidence="2">Uncharacterized protein</fullName>
    </submittedName>
</protein>
<keyword evidence="3" id="KW-1185">Reference proteome</keyword>
<dbReference type="VEuPathDB" id="FungiDB:BO72DRAFT_120426"/>
<keyword evidence="1" id="KW-0812">Transmembrane</keyword>